<evidence type="ECO:0000256" key="1">
    <source>
        <dbReference type="SAM" id="MobiDB-lite"/>
    </source>
</evidence>
<dbReference type="VEuPathDB" id="FungiDB:PV10_06806"/>
<protein>
    <recommendedName>
        <fullName evidence="2">Alpha/beta hydrolase fold-3 domain-containing protein</fullName>
    </recommendedName>
</protein>
<name>A0A438ND85_EXOME</name>
<dbReference type="SUPFAM" id="SSF53474">
    <property type="entry name" value="alpha/beta-Hydrolases"/>
    <property type="match status" value="1"/>
</dbReference>
<proteinExistence type="predicted"/>
<organism evidence="3 4">
    <name type="scientific">Exophiala mesophila</name>
    <name type="common">Black yeast-like fungus</name>
    <dbReference type="NCBI Taxonomy" id="212818"/>
    <lineage>
        <taxon>Eukaryota</taxon>
        <taxon>Fungi</taxon>
        <taxon>Dikarya</taxon>
        <taxon>Ascomycota</taxon>
        <taxon>Pezizomycotina</taxon>
        <taxon>Eurotiomycetes</taxon>
        <taxon>Chaetothyriomycetidae</taxon>
        <taxon>Chaetothyriales</taxon>
        <taxon>Herpotrichiellaceae</taxon>
        <taxon>Exophiala</taxon>
    </lineage>
</organism>
<sequence length="328" mass="36124">MPGHFTTMLKESLSRAKHGSSTGSGNPGPSFPLTETLMTIPVSPGFSPRVKVIHPSIPTTRPRPLIVLLHGGGFVRGPIDYLRPHGVAFAEEFNAVVVLGTYRLVPTVRWPVPWKDSWNLLAYLSKHAHEPKFGSAELDANKGGGFVVGGTSAGASCAAVCGGIDAFGVSSDEGVDELASRLTGVMANVPFLLVPQIVPQEWRSRWTAWQDNERVKGFNTNTLRAVIQGIQCSNYSSRWFSPIPDLCQGDDQLHGHPRVYMTYCHFDPLRDDALVYSELLRRRGVKVKTDLFPDDGHTAWSSMGFAMRSKNPSIPEANMEGMRWLLRR</sequence>
<dbReference type="InterPro" id="IPR029058">
    <property type="entry name" value="AB_hydrolase_fold"/>
</dbReference>
<evidence type="ECO:0000313" key="4">
    <source>
        <dbReference type="Proteomes" id="UP000288859"/>
    </source>
</evidence>
<feature type="region of interest" description="Disordered" evidence="1">
    <location>
        <begin position="1"/>
        <end position="33"/>
    </location>
</feature>
<dbReference type="InterPro" id="IPR050466">
    <property type="entry name" value="Carboxylest/Gibb_receptor"/>
</dbReference>
<dbReference type="OrthoDB" id="408631at2759"/>
<dbReference type="AlphaFoldDB" id="A0A438ND85"/>
<dbReference type="EMBL" id="NAJM01000007">
    <property type="protein sequence ID" value="RVX73671.1"/>
    <property type="molecule type" value="Genomic_DNA"/>
</dbReference>
<feature type="compositionally biased region" description="Low complexity" evidence="1">
    <location>
        <begin position="19"/>
        <end position="32"/>
    </location>
</feature>
<accession>A0A438ND85</accession>
<feature type="domain" description="Alpha/beta hydrolase fold-3" evidence="2">
    <location>
        <begin position="66"/>
        <end position="298"/>
    </location>
</feature>
<reference evidence="3 4" key="1">
    <citation type="submission" date="2017-03" db="EMBL/GenBank/DDBJ databases">
        <title>Genomes of endolithic fungi from Antarctica.</title>
        <authorList>
            <person name="Coleine C."/>
            <person name="Masonjones S."/>
            <person name="Stajich J.E."/>
        </authorList>
    </citation>
    <scope>NUCLEOTIDE SEQUENCE [LARGE SCALE GENOMIC DNA]</scope>
    <source>
        <strain evidence="3 4">CCFEE 6314</strain>
    </source>
</reference>
<evidence type="ECO:0000259" key="2">
    <source>
        <dbReference type="Pfam" id="PF07859"/>
    </source>
</evidence>
<dbReference type="Pfam" id="PF07859">
    <property type="entry name" value="Abhydrolase_3"/>
    <property type="match status" value="1"/>
</dbReference>
<dbReference type="Gene3D" id="3.40.50.1820">
    <property type="entry name" value="alpha/beta hydrolase"/>
    <property type="match status" value="1"/>
</dbReference>
<dbReference type="Proteomes" id="UP000288859">
    <property type="component" value="Unassembled WGS sequence"/>
</dbReference>
<dbReference type="GO" id="GO:0016787">
    <property type="term" value="F:hydrolase activity"/>
    <property type="evidence" value="ECO:0007669"/>
    <property type="project" value="InterPro"/>
</dbReference>
<evidence type="ECO:0000313" key="3">
    <source>
        <dbReference type="EMBL" id="RVX73671.1"/>
    </source>
</evidence>
<dbReference type="InterPro" id="IPR013094">
    <property type="entry name" value="AB_hydrolase_3"/>
</dbReference>
<dbReference type="PANTHER" id="PTHR23024:SF24">
    <property type="entry name" value="ALPHA_BETA HYDROLASE FOLD-3 DOMAIN-CONTAINING PROTEIN"/>
    <property type="match status" value="1"/>
</dbReference>
<gene>
    <name evidence="3" type="ORF">B0A52_02561</name>
</gene>
<dbReference type="PANTHER" id="PTHR23024">
    <property type="entry name" value="ARYLACETAMIDE DEACETYLASE"/>
    <property type="match status" value="1"/>
</dbReference>
<comment type="caution">
    <text evidence="3">The sequence shown here is derived from an EMBL/GenBank/DDBJ whole genome shotgun (WGS) entry which is preliminary data.</text>
</comment>